<evidence type="ECO:0000313" key="3">
    <source>
        <dbReference type="EMBL" id="CAK9102599.1"/>
    </source>
</evidence>
<dbReference type="EMBL" id="CAXAMM010042029">
    <property type="protein sequence ID" value="CAK9102599.1"/>
    <property type="molecule type" value="Genomic_DNA"/>
</dbReference>
<reference evidence="3 4" key="1">
    <citation type="submission" date="2024-02" db="EMBL/GenBank/DDBJ databases">
        <authorList>
            <person name="Chen Y."/>
            <person name="Shah S."/>
            <person name="Dougan E. K."/>
            <person name="Thang M."/>
            <person name="Chan C."/>
        </authorList>
    </citation>
    <scope>NUCLEOTIDE SEQUENCE [LARGE SCALE GENOMIC DNA]</scope>
</reference>
<evidence type="ECO:0000256" key="2">
    <source>
        <dbReference type="SAM" id="MobiDB-lite"/>
    </source>
</evidence>
<dbReference type="Proteomes" id="UP001642464">
    <property type="component" value="Unassembled WGS sequence"/>
</dbReference>
<feature type="compositionally biased region" description="Basic and acidic residues" evidence="2">
    <location>
        <begin position="336"/>
        <end position="349"/>
    </location>
</feature>
<protein>
    <submittedName>
        <fullName evidence="3">Uncharacterized protein</fullName>
    </submittedName>
</protein>
<feature type="coiled-coil region" evidence="1">
    <location>
        <begin position="166"/>
        <end position="252"/>
    </location>
</feature>
<keyword evidence="1" id="KW-0175">Coiled coil</keyword>
<proteinExistence type="predicted"/>
<organism evidence="3 4">
    <name type="scientific">Durusdinium trenchii</name>
    <dbReference type="NCBI Taxonomy" id="1381693"/>
    <lineage>
        <taxon>Eukaryota</taxon>
        <taxon>Sar</taxon>
        <taxon>Alveolata</taxon>
        <taxon>Dinophyceae</taxon>
        <taxon>Suessiales</taxon>
        <taxon>Symbiodiniaceae</taxon>
        <taxon>Durusdinium</taxon>
    </lineage>
</organism>
<keyword evidence="4" id="KW-1185">Reference proteome</keyword>
<comment type="caution">
    <text evidence="3">The sequence shown here is derived from an EMBL/GenBank/DDBJ whole genome shotgun (WGS) entry which is preliminary data.</text>
</comment>
<feature type="region of interest" description="Disordered" evidence="2">
    <location>
        <begin position="328"/>
        <end position="359"/>
    </location>
</feature>
<evidence type="ECO:0000256" key="1">
    <source>
        <dbReference type="SAM" id="Coils"/>
    </source>
</evidence>
<gene>
    <name evidence="3" type="ORF">SCF082_LOCUS47946</name>
</gene>
<name>A0ABP0RPN8_9DINO</name>
<evidence type="ECO:0000313" key="4">
    <source>
        <dbReference type="Proteomes" id="UP001642464"/>
    </source>
</evidence>
<accession>A0ABP0RPN8</accession>
<sequence>MLYYSEHEPLDKQMLTQQLAKANDDNEVLFSVLLLATANSSYLWFDEEHCPNNVKLCQMLREKAGRSNMRFVICPTTKAAQEGWNHHPPALQSVFGEFLSDSAELHVWNHFNADEELDSECFCSLIAKEAIQPHALTEQQAARSWWWPSILRLPATVVVIAALTEIQRRGQQIEHLQAEAASQKNESVAEIQNLQQQLRAEKNKSEVEILKLEQQLQAREKKNEVEIQKLKAEKDKRDVEILKLNLEILKLNQHKELLAEAASQEQDSDAPVHKLNQQPADHEKGLLHPWVVHLSQPDWSKAALAGYGRGLQGHVELVHYSEQEALDKQTLSRKLAKTDHDDEAGERRRPSTRQPGHRGCFVLGASKPVQEVQKVKEADDADKDVARPSSLLGRCWTTIQTMVRRCQEANVWTRMTRMIRPIVRLQDVPLGRKFQSTGPTWKMRLAAACTGRPSSGSFSERLKLPSLVQKKLLAALLASGRSQRMADEAMREPILAQHLGSAEVVINLVMSATEAALDLPQLCK</sequence>